<name>B5RUH8_DEBHA</name>
<sequence>MSLRQLPFANTCRNLYFNIKNYKSPRKRPTFKATNHPFCTNSQLLDQSYTSWLMKTSKTIPSKIFSHIAEKQERERRYRDGEEDKYNCTISSSLYVNQSSNIQIPSELTVDDHHSQNKSTIGKDIIKLMEEHNIKTIAERLRLYKEEDKVVEPEIINQLFEMAIENEPKREVLPNECEVELPRYQRNTGLYLDTSYYRFIYDKIPHLYDICQSYEKIMFNNKKFQENYIWLCYHMDNVNTLQQLVYVYLKQSDYDSKVISYIMSGFILNYEVEFSKTLLQNIISLGKPLDASVLDVVIHQFIKVDSLFENIVSVLESWIKSKNCIQPTPKTMATILGEYYKYGTEEEIGLIKILISSLGYSNHTLIKQINLRYKIIQRDPSHFKKDVLKEDIVQFNEISRELNDNKQELKDFYYSFMIMFSKYSDLKMIKFVIYKMQQEGVELDEKFFSVICKYYATHEKFLQLFNFLKAISKNLEFNETYLRDLFDGFVNTYPHYADEFTNKFHSWIKGSTSFKDCDKERYLSAMKIVKLESQYTPYGIHKNTLNSKKYESCDWSKISWTRNLRGKADPVTGQVNFRVTKGFRDILRKGVKPDYNVVESTFRRSNAENRRKLFELLDTIRLPATKQQKLSIIDLQVDTTKSRLFKYYTNGIGHLNSNSRILLGRIFFNNGMHSQANTVLNGMRLEEMNDRSYMIKLNIQLRNYMACHQYANIIDTIQQFPIDDIVLSPYIYNQCCYIEKKLMQKLKIEELKEQQNDLQHRQKTYSYVATNGELIENAPKLGMKLPPPRYTIAPALKTLRGLIGDIDARLTKDRTDIMNEIQQMFTFLNRWIADRDERKI</sequence>
<dbReference type="EMBL" id="CR382138">
    <property type="protein sequence ID" value="CAR66356.1"/>
    <property type="molecule type" value="Genomic_DNA"/>
</dbReference>
<dbReference type="InParanoid" id="B5RUH8"/>
<dbReference type="VEuPathDB" id="FungiDB:DEHA2F16346g"/>
<proteinExistence type="predicted"/>
<gene>
    <name evidence="1" type="ordered locus">DEHA2F16346g</name>
</gene>
<dbReference type="AlphaFoldDB" id="B5RUH8"/>
<evidence type="ECO:0000313" key="1">
    <source>
        <dbReference type="EMBL" id="CAR66356.1"/>
    </source>
</evidence>
<accession>B5RUH8</accession>
<dbReference type="KEGG" id="dha:DEHA2F16346g"/>
<dbReference type="OMA" id="PYYNFIN"/>
<dbReference type="GeneID" id="8998987"/>
<dbReference type="RefSeq" id="XP_002770834.1">
    <property type="nucleotide sequence ID" value="XM_002770788.1"/>
</dbReference>
<organism evidence="1 2">
    <name type="scientific">Debaryomyces hansenii (strain ATCC 36239 / CBS 767 / BCRC 21394 / JCM 1990 / NBRC 0083 / IGC 2968)</name>
    <name type="common">Yeast</name>
    <name type="synonym">Torulaspora hansenii</name>
    <dbReference type="NCBI Taxonomy" id="284592"/>
    <lineage>
        <taxon>Eukaryota</taxon>
        <taxon>Fungi</taxon>
        <taxon>Dikarya</taxon>
        <taxon>Ascomycota</taxon>
        <taxon>Saccharomycotina</taxon>
        <taxon>Pichiomycetes</taxon>
        <taxon>Debaryomycetaceae</taxon>
        <taxon>Debaryomyces</taxon>
    </lineage>
</organism>
<reference evidence="1 2" key="1">
    <citation type="journal article" date="2004" name="Nature">
        <title>Genome evolution in yeasts.</title>
        <authorList>
            <consortium name="Genolevures"/>
            <person name="Dujon B."/>
            <person name="Sherman D."/>
            <person name="Fischer G."/>
            <person name="Durrens P."/>
            <person name="Casaregola S."/>
            <person name="Lafontaine I."/>
            <person name="de Montigny J."/>
            <person name="Marck C."/>
            <person name="Neuveglise C."/>
            <person name="Talla E."/>
            <person name="Goffard N."/>
            <person name="Frangeul L."/>
            <person name="Aigle M."/>
            <person name="Anthouard V."/>
            <person name="Babour A."/>
            <person name="Barbe V."/>
            <person name="Barnay S."/>
            <person name="Blanchin S."/>
            <person name="Beckerich J.M."/>
            <person name="Beyne E."/>
            <person name="Bleykasten C."/>
            <person name="Boisrame A."/>
            <person name="Boyer J."/>
            <person name="Cattolico L."/>
            <person name="Confanioleri F."/>
            <person name="de Daruvar A."/>
            <person name="Despons L."/>
            <person name="Fabre E."/>
            <person name="Fairhead C."/>
            <person name="Ferry-Dumazet H."/>
            <person name="Groppi A."/>
            <person name="Hantraye F."/>
            <person name="Hennequin C."/>
            <person name="Jauniaux N."/>
            <person name="Joyet P."/>
            <person name="Kachouri R."/>
            <person name="Kerrest A."/>
            <person name="Koszul R."/>
            <person name="Lemaire M."/>
            <person name="Lesur I."/>
            <person name="Ma L."/>
            <person name="Muller H."/>
            <person name="Nicaud J.M."/>
            <person name="Nikolski M."/>
            <person name="Oztas S."/>
            <person name="Ozier-Kalogeropoulos O."/>
            <person name="Pellenz S."/>
            <person name="Potier S."/>
            <person name="Richard G.F."/>
            <person name="Straub M.L."/>
            <person name="Suleau A."/>
            <person name="Swennene D."/>
            <person name="Tekaia F."/>
            <person name="Wesolowski-Louvel M."/>
            <person name="Westhof E."/>
            <person name="Wirth B."/>
            <person name="Zeniou-Meyer M."/>
            <person name="Zivanovic I."/>
            <person name="Bolotin-Fukuhara M."/>
            <person name="Thierry A."/>
            <person name="Bouchier C."/>
            <person name="Caudron B."/>
            <person name="Scarpelli C."/>
            <person name="Gaillardin C."/>
            <person name="Weissenbach J."/>
            <person name="Wincker P."/>
            <person name="Souciet J.L."/>
        </authorList>
    </citation>
    <scope>NUCLEOTIDE SEQUENCE [LARGE SCALE GENOMIC DNA]</scope>
    <source>
        <strain evidence="2">ATCC 36239 / CBS 767 / BCRC 21394 / JCM 1990 / NBRC 0083 / IGC 2968</strain>
    </source>
</reference>
<protein>
    <submittedName>
        <fullName evidence="1">DEHA2F16346p</fullName>
    </submittedName>
</protein>
<dbReference type="OrthoDB" id="4015271at2759"/>
<evidence type="ECO:0000313" key="2">
    <source>
        <dbReference type="Proteomes" id="UP000000599"/>
    </source>
</evidence>
<dbReference type="HOGENOM" id="CLU_018775_0_0_1"/>
<dbReference type="Proteomes" id="UP000000599">
    <property type="component" value="Chromosome F"/>
</dbReference>
<dbReference type="eggNOG" id="ENOG502RAAP">
    <property type="taxonomic scope" value="Eukaryota"/>
</dbReference>
<keyword evidence="2" id="KW-1185">Reference proteome</keyword>
<dbReference type="STRING" id="284592.B5RUH8"/>